<dbReference type="AlphaFoldDB" id="A0A5B7JS24"/>
<dbReference type="Proteomes" id="UP000324222">
    <property type="component" value="Unassembled WGS sequence"/>
</dbReference>
<proteinExistence type="predicted"/>
<reference evidence="1 2" key="1">
    <citation type="submission" date="2019-05" db="EMBL/GenBank/DDBJ databases">
        <title>Another draft genome of Portunus trituberculatus and its Hox gene families provides insights of decapod evolution.</title>
        <authorList>
            <person name="Jeong J.-H."/>
            <person name="Song I."/>
            <person name="Kim S."/>
            <person name="Choi T."/>
            <person name="Kim D."/>
            <person name="Ryu S."/>
            <person name="Kim W."/>
        </authorList>
    </citation>
    <scope>NUCLEOTIDE SEQUENCE [LARGE SCALE GENOMIC DNA]</scope>
    <source>
        <tissue evidence="1">Muscle</tissue>
    </source>
</reference>
<comment type="caution">
    <text evidence="1">The sequence shown here is derived from an EMBL/GenBank/DDBJ whole genome shotgun (WGS) entry which is preliminary data.</text>
</comment>
<gene>
    <name evidence="1" type="ORF">E2C01_094288</name>
</gene>
<keyword evidence="2" id="KW-1185">Reference proteome</keyword>
<organism evidence="1 2">
    <name type="scientific">Portunus trituberculatus</name>
    <name type="common">Swimming crab</name>
    <name type="synonym">Neptunus trituberculatus</name>
    <dbReference type="NCBI Taxonomy" id="210409"/>
    <lineage>
        <taxon>Eukaryota</taxon>
        <taxon>Metazoa</taxon>
        <taxon>Ecdysozoa</taxon>
        <taxon>Arthropoda</taxon>
        <taxon>Crustacea</taxon>
        <taxon>Multicrustacea</taxon>
        <taxon>Malacostraca</taxon>
        <taxon>Eumalacostraca</taxon>
        <taxon>Eucarida</taxon>
        <taxon>Decapoda</taxon>
        <taxon>Pleocyemata</taxon>
        <taxon>Brachyura</taxon>
        <taxon>Eubrachyura</taxon>
        <taxon>Portunoidea</taxon>
        <taxon>Portunidae</taxon>
        <taxon>Portuninae</taxon>
        <taxon>Portunus</taxon>
    </lineage>
</organism>
<sequence length="62" mass="6945">MGLQNKETLNLDPAVTLALASREHQTFPAGDSSCRMYDLLHHSHLTPHTSHFTLPTLILHLD</sequence>
<evidence type="ECO:0000313" key="1">
    <source>
        <dbReference type="EMBL" id="MPC98902.1"/>
    </source>
</evidence>
<dbReference type="EMBL" id="VSRR010116066">
    <property type="protein sequence ID" value="MPC98902.1"/>
    <property type="molecule type" value="Genomic_DNA"/>
</dbReference>
<evidence type="ECO:0000313" key="2">
    <source>
        <dbReference type="Proteomes" id="UP000324222"/>
    </source>
</evidence>
<accession>A0A5B7JS24</accession>
<protein>
    <submittedName>
        <fullName evidence="1">Uncharacterized protein</fullName>
    </submittedName>
</protein>
<name>A0A5B7JS24_PORTR</name>